<reference evidence="2" key="2">
    <citation type="journal article" date="2017" name="Nat. Plants">
        <title>The Aegilops tauschii genome reveals multiple impacts of transposons.</title>
        <authorList>
            <person name="Zhao G."/>
            <person name="Zou C."/>
            <person name="Li K."/>
            <person name="Wang K."/>
            <person name="Li T."/>
            <person name="Gao L."/>
            <person name="Zhang X."/>
            <person name="Wang H."/>
            <person name="Yang Z."/>
            <person name="Liu X."/>
            <person name="Jiang W."/>
            <person name="Mao L."/>
            <person name="Kong X."/>
            <person name="Jiao Y."/>
            <person name="Jia J."/>
        </authorList>
    </citation>
    <scope>NUCLEOTIDE SEQUENCE [LARGE SCALE GENOMIC DNA]</scope>
    <source>
        <strain evidence="2">cv. AL8/78</strain>
    </source>
</reference>
<keyword evidence="2" id="KW-1185">Reference proteome</keyword>
<dbReference type="Proteomes" id="UP000015105">
    <property type="component" value="Chromosome 1D"/>
</dbReference>
<reference evidence="1" key="5">
    <citation type="journal article" date="2021" name="G3 (Bethesda)">
        <title>Aegilops tauschii genome assembly Aet v5.0 features greater sequence contiguity and improved annotation.</title>
        <authorList>
            <person name="Wang L."/>
            <person name="Zhu T."/>
            <person name="Rodriguez J.C."/>
            <person name="Deal K.R."/>
            <person name="Dubcovsky J."/>
            <person name="McGuire P.E."/>
            <person name="Lux T."/>
            <person name="Spannagl M."/>
            <person name="Mayer K.F.X."/>
            <person name="Baldrich P."/>
            <person name="Meyers B.C."/>
            <person name="Huo N."/>
            <person name="Gu Y.Q."/>
            <person name="Zhou H."/>
            <person name="Devos K.M."/>
            <person name="Bennetzen J.L."/>
            <person name="Unver T."/>
            <person name="Budak H."/>
            <person name="Gulick P.J."/>
            <person name="Galiba G."/>
            <person name="Kalapos B."/>
            <person name="Nelson D.R."/>
            <person name="Li P."/>
            <person name="You F.M."/>
            <person name="Luo M.C."/>
            <person name="Dvorak J."/>
        </authorList>
    </citation>
    <scope>NUCLEOTIDE SEQUENCE [LARGE SCALE GENOMIC DNA]</scope>
    <source>
        <strain evidence="1">cv. AL8/78</strain>
    </source>
</reference>
<proteinExistence type="predicted"/>
<reference evidence="1" key="4">
    <citation type="submission" date="2019-03" db="UniProtKB">
        <authorList>
            <consortium name="EnsemblPlants"/>
        </authorList>
    </citation>
    <scope>IDENTIFICATION</scope>
</reference>
<reference evidence="2" key="1">
    <citation type="journal article" date="2014" name="Science">
        <title>Ancient hybridizations among the ancestral genomes of bread wheat.</title>
        <authorList>
            <consortium name="International Wheat Genome Sequencing Consortium,"/>
            <person name="Marcussen T."/>
            <person name="Sandve S.R."/>
            <person name="Heier L."/>
            <person name="Spannagl M."/>
            <person name="Pfeifer M."/>
            <person name="Jakobsen K.S."/>
            <person name="Wulff B.B."/>
            <person name="Steuernagel B."/>
            <person name="Mayer K.F."/>
            <person name="Olsen O.A."/>
        </authorList>
    </citation>
    <scope>NUCLEOTIDE SEQUENCE [LARGE SCALE GENOMIC DNA]</scope>
    <source>
        <strain evidence="2">cv. AL8/78</strain>
    </source>
</reference>
<organism evidence="1 2">
    <name type="scientific">Aegilops tauschii subsp. strangulata</name>
    <name type="common">Goatgrass</name>
    <dbReference type="NCBI Taxonomy" id="200361"/>
    <lineage>
        <taxon>Eukaryota</taxon>
        <taxon>Viridiplantae</taxon>
        <taxon>Streptophyta</taxon>
        <taxon>Embryophyta</taxon>
        <taxon>Tracheophyta</taxon>
        <taxon>Spermatophyta</taxon>
        <taxon>Magnoliopsida</taxon>
        <taxon>Liliopsida</taxon>
        <taxon>Poales</taxon>
        <taxon>Poaceae</taxon>
        <taxon>BOP clade</taxon>
        <taxon>Pooideae</taxon>
        <taxon>Triticodae</taxon>
        <taxon>Triticeae</taxon>
        <taxon>Triticinae</taxon>
        <taxon>Aegilops</taxon>
    </lineage>
</organism>
<evidence type="ECO:0000313" key="1">
    <source>
        <dbReference type="EnsemblPlants" id="AET1Gv20149900.4"/>
    </source>
</evidence>
<dbReference type="Gramene" id="AET1Gv20149900.4">
    <property type="protein sequence ID" value="AET1Gv20149900.4"/>
    <property type="gene ID" value="AET1Gv20149900"/>
</dbReference>
<name>A0A452XT64_AEGTS</name>
<sequence length="100" mass="10865">GPGEGRRSAGLSIQDVASRCSVVVACPVSAHWRWRYGDPLYFRLSENALGSFYYFAVVPSASSIAHSGSVSYGLLLGCSNVELCMVLESNFSYVCVSWFL</sequence>
<accession>A0A452XT64</accession>
<dbReference type="AlphaFoldDB" id="A0A452XT64"/>
<reference evidence="1" key="3">
    <citation type="journal article" date="2017" name="Nature">
        <title>Genome sequence of the progenitor of the wheat D genome Aegilops tauschii.</title>
        <authorList>
            <person name="Luo M.C."/>
            <person name="Gu Y.Q."/>
            <person name="Puiu D."/>
            <person name="Wang H."/>
            <person name="Twardziok S.O."/>
            <person name="Deal K.R."/>
            <person name="Huo N."/>
            <person name="Zhu T."/>
            <person name="Wang L."/>
            <person name="Wang Y."/>
            <person name="McGuire P.E."/>
            <person name="Liu S."/>
            <person name="Long H."/>
            <person name="Ramasamy R.K."/>
            <person name="Rodriguez J.C."/>
            <person name="Van S.L."/>
            <person name="Yuan L."/>
            <person name="Wang Z."/>
            <person name="Xia Z."/>
            <person name="Xiao L."/>
            <person name="Anderson O.D."/>
            <person name="Ouyang S."/>
            <person name="Liang Y."/>
            <person name="Zimin A.V."/>
            <person name="Pertea G."/>
            <person name="Qi P."/>
            <person name="Bennetzen J.L."/>
            <person name="Dai X."/>
            <person name="Dawson M.W."/>
            <person name="Muller H.G."/>
            <person name="Kugler K."/>
            <person name="Rivarola-Duarte L."/>
            <person name="Spannagl M."/>
            <person name="Mayer K.F.X."/>
            <person name="Lu F.H."/>
            <person name="Bevan M.W."/>
            <person name="Leroy P."/>
            <person name="Li P."/>
            <person name="You F.M."/>
            <person name="Sun Q."/>
            <person name="Liu Z."/>
            <person name="Lyons E."/>
            <person name="Wicker T."/>
            <person name="Salzberg S.L."/>
            <person name="Devos K.M."/>
            <person name="Dvorak J."/>
        </authorList>
    </citation>
    <scope>NUCLEOTIDE SEQUENCE [LARGE SCALE GENOMIC DNA]</scope>
    <source>
        <strain evidence="1">cv. AL8/78</strain>
    </source>
</reference>
<evidence type="ECO:0000313" key="2">
    <source>
        <dbReference type="Proteomes" id="UP000015105"/>
    </source>
</evidence>
<dbReference type="EnsemblPlants" id="AET1Gv20149900.4">
    <property type="protein sequence ID" value="AET1Gv20149900.4"/>
    <property type="gene ID" value="AET1Gv20149900"/>
</dbReference>
<protein>
    <submittedName>
        <fullName evidence="1">Uncharacterized protein</fullName>
    </submittedName>
</protein>